<gene>
    <name evidence="1" type="ORF">ALP36_103003</name>
</gene>
<protein>
    <submittedName>
        <fullName evidence="1">Integrase protein</fullName>
    </submittedName>
</protein>
<dbReference type="Proteomes" id="UP000274212">
    <property type="component" value="Unassembled WGS sequence"/>
</dbReference>
<evidence type="ECO:0000313" key="2">
    <source>
        <dbReference type="Proteomes" id="UP000274212"/>
    </source>
</evidence>
<comment type="caution">
    <text evidence="1">The sequence shown here is derived from an EMBL/GenBank/DDBJ whole genome shotgun (WGS) entry which is preliminary data.</text>
</comment>
<proteinExistence type="predicted"/>
<evidence type="ECO:0000313" key="1">
    <source>
        <dbReference type="EMBL" id="RMU06872.1"/>
    </source>
</evidence>
<accession>A0A3M5RCS6</accession>
<dbReference type="AlphaFoldDB" id="A0A3M5RCS6"/>
<sequence>MFTPKVRSILRDNRGITIVDVDKTSMIEIHKIIDNNGIQNLVFLVVDEELFHVGSHCFTQRRRISGSSLYKCNQDDYCRDKAKAIDGWARALIDNLKTGEIRPITFMGQCRLLNQQFEWAYKNGYSDLLKSDQNYYECYSSYSNVVYNQWVAGKNADATASVKQTYAFSIIKSLFPDSETHFKQALPRVYVNTKAPPKNETKIPKEDELSHALAISSDIFSGLTKSLINLDKYPFQIFLFGEMQWVVPHEYFCHPRNFVPLQGASEIWDYSTGSLIANQPKNRKKRYRNGLLSLESENANPAILTQHRHRLAKWAHDCFLLLFAANTAINEKQISVLEWHTGTYDVVPAHQGFRTVKWRAGNKRQSFTIAAKFVKRFEEYLELRKLITSNYASKYLFLHVPVMPEDRVRPLQKGCLLKLISAMRSLVDKDFPKVGYRQLRLYKSNYLLKEYGLVVASQLLQSRIGTIAKAYSSAEDDVATNEISAFYNLLSDAIKVSARKRQQNIPAGHCIEPGNAIAVMEIEPEVSQPACENFITCLFCTNFVVHATDNDIKKLFSLKYFLNEIRNQSTSTEEFNKLNGPTVGRIESILISISKISPELAGRVSTIRASVFDHEELSGYWAALLNQLVHVGAIK</sequence>
<dbReference type="EMBL" id="RBTT01000241">
    <property type="protein sequence ID" value="RMU06872.1"/>
    <property type="molecule type" value="Genomic_DNA"/>
</dbReference>
<name>A0A3M5RCS6_9PSED</name>
<reference evidence="1 2" key="1">
    <citation type="submission" date="2018-08" db="EMBL/GenBank/DDBJ databases">
        <title>Recombination of ecologically and evolutionarily significant loci maintains genetic cohesion in the Pseudomonas syringae species complex.</title>
        <authorList>
            <person name="Dillon M."/>
            <person name="Thakur S."/>
            <person name="Almeida R.N.D."/>
            <person name="Weir B.S."/>
            <person name="Guttman D.S."/>
        </authorList>
    </citation>
    <scope>NUCLEOTIDE SEQUENCE [LARGE SCALE GENOMIC DNA]</scope>
    <source>
        <strain evidence="1 2">ICMP 9829</strain>
    </source>
</reference>
<dbReference type="RefSeq" id="WP_122285886.1">
    <property type="nucleotide sequence ID" value="NZ_RBRV01000031.1"/>
</dbReference>
<organism evidence="1 2">
    <name type="scientific">Pseudomonas syringae pv. coriandricola</name>
    <dbReference type="NCBI Taxonomy" id="264453"/>
    <lineage>
        <taxon>Bacteria</taxon>
        <taxon>Pseudomonadati</taxon>
        <taxon>Pseudomonadota</taxon>
        <taxon>Gammaproteobacteria</taxon>
        <taxon>Pseudomonadales</taxon>
        <taxon>Pseudomonadaceae</taxon>
        <taxon>Pseudomonas</taxon>
    </lineage>
</organism>